<keyword evidence="9" id="KW-1185">Reference proteome</keyword>
<dbReference type="GO" id="GO:0006508">
    <property type="term" value="P:proteolysis"/>
    <property type="evidence" value="ECO:0007669"/>
    <property type="project" value="UniProtKB-KW"/>
</dbReference>
<keyword evidence="2" id="KW-0645">Protease</keyword>
<evidence type="ECO:0000256" key="3">
    <source>
        <dbReference type="ARBA" id="ARBA00022801"/>
    </source>
</evidence>
<dbReference type="InterPro" id="IPR000169">
    <property type="entry name" value="Pept_cys_AS"/>
</dbReference>
<dbReference type="Proteomes" id="UP000314294">
    <property type="component" value="Unassembled WGS sequence"/>
</dbReference>
<dbReference type="InterPro" id="IPR038765">
    <property type="entry name" value="Papain-like_cys_pep_sf"/>
</dbReference>
<evidence type="ECO:0000256" key="6">
    <source>
        <dbReference type="PROSITE-ProRule" id="PRU00239"/>
    </source>
</evidence>
<evidence type="ECO:0000256" key="5">
    <source>
        <dbReference type="PIRSR" id="PIRSR622684-1"/>
    </source>
</evidence>
<dbReference type="PROSITE" id="PS00139">
    <property type="entry name" value="THIOL_PROTEASE_CYS"/>
    <property type="match status" value="1"/>
</dbReference>
<dbReference type="PANTHER" id="PTHR10183:SF302">
    <property type="entry name" value="CALPAIN-14"/>
    <property type="match status" value="1"/>
</dbReference>
<dbReference type="EMBL" id="SRLO01000169">
    <property type="protein sequence ID" value="TNN69910.1"/>
    <property type="molecule type" value="Genomic_DNA"/>
</dbReference>
<dbReference type="InterPro" id="IPR001300">
    <property type="entry name" value="Peptidase_C2_calpain_cat"/>
</dbReference>
<keyword evidence="3" id="KW-0378">Hydrolase</keyword>
<dbReference type="GO" id="GO:0004198">
    <property type="term" value="F:calcium-dependent cysteine-type endopeptidase activity"/>
    <property type="evidence" value="ECO:0007669"/>
    <property type="project" value="InterPro"/>
</dbReference>
<evidence type="ECO:0000259" key="7">
    <source>
        <dbReference type="PROSITE" id="PS50203"/>
    </source>
</evidence>
<dbReference type="PROSITE" id="PS50203">
    <property type="entry name" value="CALPAIN_CAT"/>
    <property type="match status" value="1"/>
</dbReference>
<keyword evidence="4" id="KW-0788">Thiol protease</keyword>
<accession>A0A4Z2HWE1</accession>
<comment type="caution">
    <text evidence="8">The sequence shown here is derived from an EMBL/GenBank/DDBJ whole genome shotgun (WGS) entry which is preliminary data.</text>
</comment>
<organism evidence="8 9">
    <name type="scientific">Liparis tanakae</name>
    <name type="common">Tanaka's snailfish</name>
    <dbReference type="NCBI Taxonomy" id="230148"/>
    <lineage>
        <taxon>Eukaryota</taxon>
        <taxon>Metazoa</taxon>
        <taxon>Chordata</taxon>
        <taxon>Craniata</taxon>
        <taxon>Vertebrata</taxon>
        <taxon>Euteleostomi</taxon>
        <taxon>Actinopterygii</taxon>
        <taxon>Neopterygii</taxon>
        <taxon>Teleostei</taxon>
        <taxon>Neoteleostei</taxon>
        <taxon>Acanthomorphata</taxon>
        <taxon>Eupercaria</taxon>
        <taxon>Perciformes</taxon>
        <taxon>Cottioidei</taxon>
        <taxon>Cottales</taxon>
        <taxon>Liparidae</taxon>
        <taxon>Liparis</taxon>
    </lineage>
</organism>
<dbReference type="PANTHER" id="PTHR10183">
    <property type="entry name" value="CALPAIN"/>
    <property type="match status" value="1"/>
</dbReference>
<protein>
    <submittedName>
        <fullName evidence="8">Calpain-2 catalytic subunit</fullName>
    </submittedName>
</protein>
<dbReference type="GO" id="GO:0005737">
    <property type="term" value="C:cytoplasm"/>
    <property type="evidence" value="ECO:0007669"/>
    <property type="project" value="TreeGrafter"/>
</dbReference>
<dbReference type="InterPro" id="IPR022684">
    <property type="entry name" value="Calpain_cysteine_protease"/>
</dbReference>
<evidence type="ECO:0000256" key="2">
    <source>
        <dbReference type="ARBA" id="ARBA00022670"/>
    </source>
</evidence>
<dbReference type="SUPFAM" id="SSF54001">
    <property type="entry name" value="Cysteine proteinases"/>
    <property type="match status" value="1"/>
</dbReference>
<evidence type="ECO:0000313" key="9">
    <source>
        <dbReference type="Proteomes" id="UP000314294"/>
    </source>
</evidence>
<evidence type="ECO:0000256" key="1">
    <source>
        <dbReference type="ARBA" id="ARBA00007623"/>
    </source>
</evidence>
<name>A0A4Z2HWE1_9TELE</name>
<evidence type="ECO:0000313" key="8">
    <source>
        <dbReference type="EMBL" id="TNN69910.1"/>
    </source>
</evidence>
<dbReference type="PRINTS" id="PR00704">
    <property type="entry name" value="CALPAIN"/>
</dbReference>
<reference evidence="8 9" key="1">
    <citation type="submission" date="2019-03" db="EMBL/GenBank/DDBJ databases">
        <title>First draft genome of Liparis tanakae, snailfish: a comprehensive survey of snailfish specific genes.</title>
        <authorList>
            <person name="Kim W."/>
            <person name="Song I."/>
            <person name="Jeong J.-H."/>
            <person name="Kim D."/>
            <person name="Kim S."/>
            <person name="Ryu S."/>
            <person name="Song J.Y."/>
            <person name="Lee S.K."/>
        </authorList>
    </citation>
    <scope>NUCLEOTIDE SEQUENCE [LARGE SCALE GENOMIC DNA]</scope>
    <source>
        <tissue evidence="8">Muscle</tissue>
    </source>
</reference>
<gene>
    <name evidence="8" type="primary">Capn2_3</name>
    <name evidence="8" type="ORF">EYF80_019783</name>
</gene>
<sequence length="103" mass="11719">MFPPDCISLGEGILSTSDMARVEWLRPMKIAPDPQFVLDGVSRFDFGQGILGDCWFLASIGSLTFQQDILEKVLPIEQTFEEKYAGIFHFRVNTNSKTGYYIY</sequence>
<feature type="active site" evidence="5">
    <location>
        <position position="54"/>
    </location>
</feature>
<comment type="caution">
    <text evidence="6">Lacks conserved residue(s) required for the propagation of feature annotation.</text>
</comment>
<comment type="similarity">
    <text evidence="1">Belongs to the peptidase C2 family.</text>
</comment>
<dbReference type="Pfam" id="PF00648">
    <property type="entry name" value="Peptidase_C2"/>
    <property type="match status" value="1"/>
</dbReference>
<proteinExistence type="inferred from homology"/>
<evidence type="ECO:0000256" key="4">
    <source>
        <dbReference type="ARBA" id="ARBA00022807"/>
    </source>
</evidence>
<dbReference type="AlphaFoldDB" id="A0A4Z2HWE1"/>
<feature type="domain" description="Calpain catalytic" evidence="7">
    <location>
        <begin position="1"/>
        <end position="92"/>
    </location>
</feature>
<dbReference type="OrthoDB" id="8940296at2759"/>